<sequence length="1346" mass="148497">MSCCFVFVDAVVVEGHVATGSGAANTADAPSANEQPPGGNQHSVKVPEIRPPDDDALQEGKNRSAAAAEIRLKCNADIEKRQQEAINRLQEFQKARSLKLQREQLKREWRAHRAKSYLLEQCQNSEIKEYLESKEKPKALPRLPSHSASASPARILAAGQAAPEDGSPEAEAAPSPSSVQAAEVTEAEVEVEAAESPPISFKGSPSAPSKPRMGPSRSEYISRFVSRMRNAQIAMKCARHLSDWKRLHSCPQSSPVFICAGGYPDFTNAMRRRGWFQNEDKDSRFFDVKWAPAAAIDHDNLLTGQVVNHFHGNREITTKVGLTLNLRNCLPMCGADPDAFYPRAYDLYEPGERSEFAMNFKFTKAAMTFSSDVVRLAYKICLRLVTDPAEVMDSPELAEGLNAVSDKEWAVLEQVCLDDCTQRLESVVKAEDLNDFINKKQVPTEAMREREKKEKARQKEKDKLILGNGGMMQSCMRSGDVHCEWGRVLDEMDATSRQFAINGCRNAWIVKPSGKSRGRGIKVMRELDEIFRYCASDGFQWVCQKYIERPQLIHGYKFDIRQWDTTCSRIFAKGDKRKEFLERIPEEWRAITVRQLQGVRKDIIRRCPSHIAMGGLSQSRFHNRAGVSQEATGALGAFLPDSDSAEEQVHVKVEKGVFQEGHSVHISGKDCGVATSITWCSDNWTSLRDWQTPLTPEDVTLYDFNYYRLSPSTVPMGILIVGLTASACGSDDVCLQESTRAKGRVSSVADEEVRIVVDRGRFEVGAPITVAGKVVGAPDAFLWNDEVRHCSYVELLTKKPQKPKYFVSHWWGEGVLDFVACLEQHANIHSLGLDAPYWVCAYANDQHELASALGTDPKASSFFRALVGEECRGVLLILNRPRSDDIPAGVPFTRIWCVFEQFVALTSEYSPNLSLDICSWDGKAAQLLVQGLTEAEAKEENFLPGKGYGRKQSREEHFPLVILKQGLQAELQKAEVGSLGLPDTLKADVSLKRLEMAFTNLKGMDDATAGLLGKALPPALEELILGFVNTGLGNAGAKNLALALSSCSNLRTVRLDFQNTALGDAGVVELSTCLASLPAVRDLRLGFSETLLADEGITGIAEMLKSSAAFRPLVQHEKDSTTTSSSFQEWEISAKRRLEFDFGKTLFGDKGMALLSDALESLSPLLALNLNVYETGLGDSGLRRMAKALQSQQHLQYLNLVMANTRVSDEGIIHFMTAVSSWLTSLENFMLNLRGCANILGPGIASYADALRSLRSLRSLKLNLRNCSQLQKEQLAPVAEALATNLSLEAASVILLGTITDDAVAAEFIRAFGSLPVLQEVRLGTPGVDIKSIAELHRRMGLLLKP</sequence>
<dbReference type="SMART" id="SM00368">
    <property type="entry name" value="LRR_RI"/>
    <property type="match status" value="6"/>
</dbReference>
<dbReference type="Gene3D" id="3.30.1490.20">
    <property type="entry name" value="ATP-grasp fold, A domain"/>
    <property type="match status" value="1"/>
</dbReference>
<dbReference type="Gene3D" id="3.80.10.10">
    <property type="entry name" value="Ribonuclease Inhibitor"/>
    <property type="match status" value="2"/>
</dbReference>
<evidence type="ECO:0000256" key="1">
    <source>
        <dbReference type="ARBA" id="ARBA00004496"/>
    </source>
</evidence>
<evidence type="ECO:0000256" key="3">
    <source>
        <dbReference type="ARBA" id="ARBA00022598"/>
    </source>
</evidence>
<proteinExistence type="predicted"/>
<feature type="compositionally biased region" description="Low complexity" evidence="7">
    <location>
        <begin position="161"/>
        <end position="184"/>
    </location>
</feature>
<dbReference type="Proteomes" id="UP000186817">
    <property type="component" value="Unassembled WGS sequence"/>
</dbReference>
<dbReference type="InterPro" id="IPR032675">
    <property type="entry name" value="LRR_dom_sf"/>
</dbReference>
<feature type="coiled-coil region" evidence="6">
    <location>
        <begin position="75"/>
        <end position="115"/>
    </location>
</feature>
<name>A0A1Q9EQX5_SYMMI</name>
<keyword evidence="4" id="KW-0547">Nucleotide-binding</keyword>
<dbReference type="GO" id="GO:0015630">
    <property type="term" value="C:microtubule cytoskeleton"/>
    <property type="evidence" value="ECO:0007669"/>
    <property type="project" value="TreeGrafter"/>
</dbReference>
<dbReference type="Pfam" id="PF03133">
    <property type="entry name" value="TTL"/>
    <property type="match status" value="1"/>
</dbReference>
<protein>
    <submittedName>
        <fullName evidence="8">Tubulin glycylase 3D</fullName>
    </submittedName>
</protein>
<dbReference type="OrthoDB" id="426877at2759"/>
<feature type="compositionally biased region" description="Basic and acidic residues" evidence="7">
    <location>
        <begin position="45"/>
        <end position="62"/>
    </location>
</feature>
<feature type="compositionally biased region" description="Polar residues" evidence="7">
    <location>
        <begin position="32"/>
        <end position="43"/>
    </location>
</feature>
<dbReference type="GO" id="GO:0005524">
    <property type="term" value="F:ATP binding"/>
    <property type="evidence" value="ECO:0007669"/>
    <property type="project" value="UniProtKB-KW"/>
</dbReference>
<keyword evidence="2" id="KW-0963">Cytoplasm</keyword>
<dbReference type="GO" id="GO:0005737">
    <property type="term" value="C:cytoplasm"/>
    <property type="evidence" value="ECO:0007669"/>
    <property type="project" value="UniProtKB-SubCell"/>
</dbReference>
<dbReference type="SUPFAM" id="SSF52047">
    <property type="entry name" value="RNI-like"/>
    <property type="match status" value="1"/>
</dbReference>
<dbReference type="PANTHER" id="PTHR45870:SF2">
    <property type="entry name" value="TUBULIN MONOGLYCYLASE TTLL3"/>
    <property type="match status" value="1"/>
</dbReference>
<evidence type="ECO:0000313" key="9">
    <source>
        <dbReference type="Proteomes" id="UP000186817"/>
    </source>
</evidence>
<dbReference type="EMBL" id="LSRX01000089">
    <property type="protein sequence ID" value="OLQ09822.1"/>
    <property type="molecule type" value="Genomic_DNA"/>
</dbReference>
<gene>
    <name evidence="8" type="primary">TTLL3D</name>
    <name evidence="8" type="ORF">AK812_SmicGene6523</name>
</gene>
<keyword evidence="9" id="KW-1185">Reference proteome</keyword>
<dbReference type="InterPro" id="IPR051437">
    <property type="entry name" value="TTLL_monoglycylase"/>
</dbReference>
<feature type="region of interest" description="Disordered" evidence="7">
    <location>
        <begin position="24"/>
        <end position="64"/>
    </location>
</feature>
<evidence type="ECO:0000256" key="2">
    <source>
        <dbReference type="ARBA" id="ARBA00022490"/>
    </source>
</evidence>
<keyword evidence="6" id="KW-0175">Coiled coil</keyword>
<organism evidence="8 9">
    <name type="scientific">Symbiodinium microadriaticum</name>
    <name type="common">Dinoflagellate</name>
    <name type="synonym">Zooxanthella microadriatica</name>
    <dbReference type="NCBI Taxonomy" id="2951"/>
    <lineage>
        <taxon>Eukaryota</taxon>
        <taxon>Sar</taxon>
        <taxon>Alveolata</taxon>
        <taxon>Dinophyceae</taxon>
        <taxon>Suessiales</taxon>
        <taxon>Symbiodiniaceae</taxon>
        <taxon>Symbiodinium</taxon>
    </lineage>
</organism>
<feature type="region of interest" description="Disordered" evidence="7">
    <location>
        <begin position="137"/>
        <end position="216"/>
    </location>
</feature>
<reference evidence="8 9" key="1">
    <citation type="submission" date="2016-02" db="EMBL/GenBank/DDBJ databases">
        <title>Genome analysis of coral dinoflagellate symbionts highlights evolutionary adaptations to a symbiotic lifestyle.</title>
        <authorList>
            <person name="Aranda M."/>
            <person name="Li Y."/>
            <person name="Liew Y.J."/>
            <person name="Baumgarten S."/>
            <person name="Simakov O."/>
            <person name="Wilson M."/>
            <person name="Piel J."/>
            <person name="Ashoor H."/>
            <person name="Bougouffa S."/>
            <person name="Bajic V.B."/>
            <person name="Ryu T."/>
            <person name="Ravasi T."/>
            <person name="Bayer T."/>
            <person name="Micklem G."/>
            <person name="Kim H."/>
            <person name="Bhak J."/>
            <person name="Lajeunesse T.C."/>
            <person name="Voolstra C.R."/>
        </authorList>
    </citation>
    <scope>NUCLEOTIDE SEQUENCE [LARGE SCALE GENOMIC DNA]</scope>
    <source>
        <strain evidence="8 9">CCMP2467</strain>
    </source>
</reference>
<dbReference type="InterPro" id="IPR004344">
    <property type="entry name" value="TTL/TTLL_fam"/>
</dbReference>
<accession>A0A1Q9EQX5</accession>
<evidence type="ECO:0000313" key="8">
    <source>
        <dbReference type="EMBL" id="OLQ09822.1"/>
    </source>
</evidence>
<keyword evidence="5" id="KW-0067">ATP-binding</keyword>
<comment type="subcellular location">
    <subcellularLocation>
        <location evidence="1">Cytoplasm</location>
    </subcellularLocation>
</comment>
<dbReference type="GO" id="GO:0070736">
    <property type="term" value="F:protein-glycine ligase activity, initiating"/>
    <property type="evidence" value="ECO:0007669"/>
    <property type="project" value="TreeGrafter"/>
</dbReference>
<evidence type="ECO:0000256" key="4">
    <source>
        <dbReference type="ARBA" id="ARBA00022741"/>
    </source>
</evidence>
<evidence type="ECO:0000256" key="6">
    <source>
        <dbReference type="SAM" id="Coils"/>
    </source>
</evidence>
<dbReference type="InterPro" id="IPR013815">
    <property type="entry name" value="ATP_grasp_subdomain_1"/>
</dbReference>
<evidence type="ECO:0000256" key="5">
    <source>
        <dbReference type="ARBA" id="ARBA00022840"/>
    </source>
</evidence>
<keyword evidence="3" id="KW-0436">Ligase</keyword>
<comment type="caution">
    <text evidence="8">The sequence shown here is derived from an EMBL/GenBank/DDBJ whole genome shotgun (WGS) entry which is preliminary data.</text>
</comment>
<evidence type="ECO:0000256" key="7">
    <source>
        <dbReference type="SAM" id="MobiDB-lite"/>
    </source>
</evidence>
<dbReference type="PANTHER" id="PTHR45870">
    <property type="entry name" value="TUBULIN MONOGLYCYLASE TTLL3"/>
    <property type="match status" value="1"/>
</dbReference>